<dbReference type="AlphaFoldDB" id="A0A834C8Y5"/>
<name>A0A834C8Y5_ORYME</name>
<accession>A0A834C8Y5</accession>
<gene>
    <name evidence="2" type="ORF">FQA47_016265</name>
</gene>
<organism evidence="2 3">
    <name type="scientific">Oryzias melastigma</name>
    <name type="common">Marine medaka</name>
    <dbReference type="NCBI Taxonomy" id="30732"/>
    <lineage>
        <taxon>Eukaryota</taxon>
        <taxon>Metazoa</taxon>
        <taxon>Chordata</taxon>
        <taxon>Craniata</taxon>
        <taxon>Vertebrata</taxon>
        <taxon>Euteleostomi</taxon>
        <taxon>Actinopterygii</taxon>
        <taxon>Neopterygii</taxon>
        <taxon>Teleostei</taxon>
        <taxon>Neoteleostei</taxon>
        <taxon>Acanthomorphata</taxon>
        <taxon>Ovalentaria</taxon>
        <taxon>Atherinomorphae</taxon>
        <taxon>Beloniformes</taxon>
        <taxon>Adrianichthyidae</taxon>
        <taxon>Oryziinae</taxon>
        <taxon>Oryzias</taxon>
    </lineage>
</organism>
<sequence length="71" mass="8245">MMSLLRHEVALSWRGAQRSSWRSSTHRSSFSSREDAGLGGKHAPLYRVYRRCMRLELRGFAPRIVGREPPF</sequence>
<protein>
    <submittedName>
        <fullName evidence="2">Uncharacterized protein</fullName>
    </submittedName>
</protein>
<proteinExistence type="predicted"/>
<comment type="caution">
    <text evidence="2">The sequence shown here is derived from an EMBL/GenBank/DDBJ whole genome shotgun (WGS) entry which is preliminary data.</text>
</comment>
<reference evidence="2" key="1">
    <citation type="journal article" name="BMC Genomics">
        <title>Long-read sequencing and de novo genome assembly of marine medaka (Oryzias melastigma).</title>
        <authorList>
            <person name="Liang P."/>
            <person name="Saqib H.S.A."/>
            <person name="Ni X."/>
            <person name="Shen Y."/>
        </authorList>
    </citation>
    <scope>NUCLEOTIDE SEQUENCE</scope>
    <source>
        <strain evidence="2">Bigg-433</strain>
    </source>
</reference>
<evidence type="ECO:0000256" key="1">
    <source>
        <dbReference type="SAM" id="MobiDB-lite"/>
    </source>
</evidence>
<feature type="region of interest" description="Disordered" evidence="1">
    <location>
        <begin position="14"/>
        <end position="38"/>
    </location>
</feature>
<feature type="compositionally biased region" description="Low complexity" evidence="1">
    <location>
        <begin position="18"/>
        <end position="31"/>
    </location>
</feature>
<evidence type="ECO:0000313" key="3">
    <source>
        <dbReference type="Proteomes" id="UP000646548"/>
    </source>
</evidence>
<evidence type="ECO:0000313" key="2">
    <source>
        <dbReference type="EMBL" id="KAF6724233.1"/>
    </source>
</evidence>
<dbReference type="Proteomes" id="UP000646548">
    <property type="component" value="Unassembled WGS sequence"/>
</dbReference>
<dbReference type="EMBL" id="WKFB01000402">
    <property type="protein sequence ID" value="KAF6724233.1"/>
    <property type="molecule type" value="Genomic_DNA"/>
</dbReference>